<dbReference type="InterPro" id="IPR029058">
    <property type="entry name" value="AB_hydrolase_fold"/>
</dbReference>
<dbReference type="SUPFAM" id="SSF53474">
    <property type="entry name" value="alpha/beta-Hydrolases"/>
    <property type="match status" value="1"/>
</dbReference>
<feature type="domain" description="AB hydrolase-1" evidence="3">
    <location>
        <begin position="49"/>
        <end position="300"/>
    </location>
</feature>
<accession>A0ABV2WWA8</accession>
<dbReference type="Proteomes" id="UP001550628">
    <property type="component" value="Unassembled WGS sequence"/>
</dbReference>
<evidence type="ECO:0000256" key="2">
    <source>
        <dbReference type="ARBA" id="ARBA00038115"/>
    </source>
</evidence>
<dbReference type="GO" id="GO:0016787">
    <property type="term" value="F:hydrolase activity"/>
    <property type="evidence" value="ECO:0007669"/>
    <property type="project" value="UniProtKB-KW"/>
</dbReference>
<gene>
    <name evidence="4" type="ORF">ABZ510_25285</name>
</gene>
<dbReference type="Pfam" id="PF00561">
    <property type="entry name" value="Abhydrolase_1"/>
    <property type="match status" value="1"/>
</dbReference>
<keyword evidence="5" id="KW-1185">Reference proteome</keyword>
<comment type="similarity">
    <text evidence="2">Belongs to the AB hydrolase superfamily. FUS2 hydrolase family.</text>
</comment>
<dbReference type="PANTHER" id="PTHR22946">
    <property type="entry name" value="DIENELACTONE HYDROLASE DOMAIN-CONTAINING PROTEIN-RELATED"/>
    <property type="match status" value="1"/>
</dbReference>
<name>A0ABV2WWA8_9NOCA</name>
<organism evidence="4 5">
    <name type="scientific">Nocardia rhamnosiphila</name>
    <dbReference type="NCBI Taxonomy" id="426716"/>
    <lineage>
        <taxon>Bacteria</taxon>
        <taxon>Bacillati</taxon>
        <taxon>Actinomycetota</taxon>
        <taxon>Actinomycetes</taxon>
        <taxon>Mycobacteriales</taxon>
        <taxon>Nocardiaceae</taxon>
        <taxon>Nocardia</taxon>
    </lineage>
</organism>
<dbReference type="EMBL" id="JBEYBF010000021">
    <property type="protein sequence ID" value="MEU1955163.1"/>
    <property type="molecule type" value="Genomic_DNA"/>
</dbReference>
<evidence type="ECO:0000313" key="4">
    <source>
        <dbReference type="EMBL" id="MEU1955163.1"/>
    </source>
</evidence>
<evidence type="ECO:0000313" key="5">
    <source>
        <dbReference type="Proteomes" id="UP001550628"/>
    </source>
</evidence>
<dbReference type="PANTHER" id="PTHR22946:SF9">
    <property type="entry name" value="POLYKETIDE TRANSFERASE AF380"/>
    <property type="match status" value="1"/>
</dbReference>
<dbReference type="Gene3D" id="3.40.50.1820">
    <property type="entry name" value="alpha/beta hydrolase"/>
    <property type="match status" value="1"/>
</dbReference>
<keyword evidence="1 4" id="KW-0378">Hydrolase</keyword>
<evidence type="ECO:0000256" key="1">
    <source>
        <dbReference type="ARBA" id="ARBA00022801"/>
    </source>
</evidence>
<evidence type="ECO:0000259" key="3">
    <source>
        <dbReference type="Pfam" id="PF00561"/>
    </source>
</evidence>
<dbReference type="InterPro" id="IPR000073">
    <property type="entry name" value="AB_hydrolase_1"/>
</dbReference>
<protein>
    <submittedName>
        <fullName evidence="4">Alpha/beta fold hydrolase</fullName>
    </submittedName>
</protein>
<comment type="caution">
    <text evidence="4">The sequence shown here is derived from an EMBL/GenBank/DDBJ whole genome shotgun (WGS) entry which is preliminary data.</text>
</comment>
<reference evidence="4 5" key="1">
    <citation type="submission" date="2024-06" db="EMBL/GenBank/DDBJ databases">
        <title>The Natural Products Discovery Center: Release of the First 8490 Sequenced Strains for Exploring Actinobacteria Biosynthetic Diversity.</title>
        <authorList>
            <person name="Kalkreuter E."/>
            <person name="Kautsar S.A."/>
            <person name="Yang D."/>
            <person name="Bader C.D."/>
            <person name="Teijaro C.N."/>
            <person name="Fluegel L."/>
            <person name="Davis C.M."/>
            <person name="Simpson J.R."/>
            <person name="Lauterbach L."/>
            <person name="Steele A.D."/>
            <person name="Gui C."/>
            <person name="Meng S."/>
            <person name="Li G."/>
            <person name="Viehrig K."/>
            <person name="Ye F."/>
            <person name="Su P."/>
            <person name="Kiefer A.F."/>
            <person name="Nichols A."/>
            <person name="Cepeda A.J."/>
            <person name="Yan W."/>
            <person name="Fan B."/>
            <person name="Jiang Y."/>
            <person name="Adhikari A."/>
            <person name="Zheng C.-J."/>
            <person name="Schuster L."/>
            <person name="Cowan T.M."/>
            <person name="Smanski M.J."/>
            <person name="Chevrette M.G."/>
            <person name="De Carvalho L.P.S."/>
            <person name="Shen B."/>
        </authorList>
    </citation>
    <scope>NUCLEOTIDE SEQUENCE [LARGE SCALE GENOMIC DNA]</scope>
    <source>
        <strain evidence="4 5">NPDC019708</strain>
    </source>
</reference>
<proteinExistence type="inferred from homology"/>
<dbReference type="InterPro" id="IPR050261">
    <property type="entry name" value="FrsA_esterase"/>
</dbReference>
<sequence length="335" mass="34353">MTLRDTPGPADTAGAATVTFRSGGTDCHAWHFPATSAEFDGPSGRPVAVMAHGFGGTKDSGLEPFARAYAAAGIDVLAFDFRYFGASGGRPRQRVRMSEQLADYRAAVLAAAQLPGVDPRRVVLWGVSLSGGHVFAAGAAAGATPADSTAVRAALAAIVSVTPLVDGRAAGVLAARESGVAGVLRGAAGGARAGLAAAFGGSGLIPLVGRPGEIAALTSDGYYDSYTALAGPTWRNEIDAGVLWQLPGYRPARAAAELNLPVLVQIADFDRGAPPHAAARAAFAARAEVRHYPCDHFGIWPGNPFFESAVAHQLLFLRRHLAAAPNGTRPPAASR</sequence>
<dbReference type="RefSeq" id="WP_356958797.1">
    <property type="nucleotide sequence ID" value="NZ_JBEYBD010000017.1"/>
</dbReference>